<dbReference type="SUPFAM" id="SSF50249">
    <property type="entry name" value="Nucleic acid-binding proteins"/>
    <property type="match status" value="1"/>
</dbReference>
<evidence type="ECO:0000256" key="6">
    <source>
        <dbReference type="ARBA" id="ARBA00022741"/>
    </source>
</evidence>
<dbReference type="AlphaFoldDB" id="A0AAW2YZW0"/>
<evidence type="ECO:0000256" key="9">
    <source>
        <dbReference type="RuleBase" id="RU000617"/>
    </source>
</evidence>
<dbReference type="InterPro" id="IPR016059">
    <property type="entry name" value="DNA_ligase_ATP-dep_CS"/>
</dbReference>
<protein>
    <recommendedName>
        <fullName evidence="9">DNA ligase</fullName>
        <ecNumber evidence="9">6.5.1.1</ecNumber>
    </recommendedName>
</protein>
<dbReference type="Gene3D" id="2.40.50.140">
    <property type="entry name" value="Nucleic acid-binding proteins"/>
    <property type="match status" value="1"/>
</dbReference>
<dbReference type="InterPro" id="IPR012309">
    <property type="entry name" value="DNA_ligase_ATP-dep_C"/>
</dbReference>
<dbReference type="CDD" id="cd07967">
    <property type="entry name" value="OBF_DNA_ligase_III"/>
    <property type="match status" value="1"/>
</dbReference>
<dbReference type="GO" id="GO:0070421">
    <property type="term" value="C:DNA ligase III-XRCC1 complex"/>
    <property type="evidence" value="ECO:0007669"/>
    <property type="project" value="TreeGrafter"/>
</dbReference>
<name>A0AAW2YZW0_9EUKA</name>
<dbReference type="PANTHER" id="PTHR45674">
    <property type="entry name" value="DNA LIGASE 1/3 FAMILY MEMBER"/>
    <property type="match status" value="1"/>
</dbReference>
<dbReference type="Pfam" id="PF04675">
    <property type="entry name" value="DNA_ligase_A_N"/>
    <property type="match status" value="1"/>
</dbReference>
<feature type="compositionally biased region" description="Acidic residues" evidence="11">
    <location>
        <begin position="296"/>
        <end position="308"/>
    </location>
</feature>
<reference evidence="14 15" key="1">
    <citation type="submission" date="2024-03" db="EMBL/GenBank/DDBJ databases">
        <title>The Acrasis kona genome and developmental transcriptomes reveal deep origins of eukaryotic multicellular pathways.</title>
        <authorList>
            <person name="Sheikh S."/>
            <person name="Fu C.-J."/>
            <person name="Brown M.W."/>
            <person name="Baldauf S.L."/>
        </authorList>
    </citation>
    <scope>NUCLEOTIDE SEQUENCE [LARGE SCALE GENOMIC DNA]</scope>
    <source>
        <strain evidence="14 15">ATCC MYA-3509</strain>
    </source>
</reference>
<organism evidence="14 15">
    <name type="scientific">Acrasis kona</name>
    <dbReference type="NCBI Taxonomy" id="1008807"/>
    <lineage>
        <taxon>Eukaryota</taxon>
        <taxon>Discoba</taxon>
        <taxon>Heterolobosea</taxon>
        <taxon>Tetramitia</taxon>
        <taxon>Eutetramitia</taxon>
        <taxon>Acrasidae</taxon>
        <taxon>Acrasis</taxon>
    </lineage>
</organism>
<dbReference type="PANTHER" id="PTHR45674:SF9">
    <property type="entry name" value="DNA LIGASE 3"/>
    <property type="match status" value="1"/>
</dbReference>
<keyword evidence="9" id="KW-0233">DNA recombination</keyword>
<evidence type="ECO:0000256" key="10">
    <source>
        <dbReference type="RuleBase" id="RU004196"/>
    </source>
</evidence>
<dbReference type="SUPFAM" id="SSF52113">
    <property type="entry name" value="BRCT domain"/>
    <property type="match status" value="2"/>
</dbReference>
<dbReference type="NCBIfam" id="TIGR00574">
    <property type="entry name" value="dnl1"/>
    <property type="match status" value="1"/>
</dbReference>
<accession>A0AAW2YZW0</accession>
<dbReference type="GO" id="GO:0003677">
    <property type="term" value="F:DNA binding"/>
    <property type="evidence" value="ECO:0007669"/>
    <property type="project" value="InterPro"/>
</dbReference>
<dbReference type="InterPro" id="IPR000977">
    <property type="entry name" value="DNA_ligase_ATP-dep"/>
</dbReference>
<dbReference type="InterPro" id="IPR031916">
    <property type="entry name" value="LIG3_BRCT"/>
</dbReference>
<keyword evidence="15" id="KW-1185">Reference proteome</keyword>
<dbReference type="InterPro" id="IPR012310">
    <property type="entry name" value="DNA_ligase_ATP-dep_cent"/>
</dbReference>
<feature type="compositionally biased region" description="Polar residues" evidence="11">
    <location>
        <begin position="737"/>
        <end position="747"/>
    </location>
</feature>
<dbReference type="PROSITE" id="PS50172">
    <property type="entry name" value="BRCT"/>
    <property type="match status" value="2"/>
</dbReference>
<evidence type="ECO:0000256" key="4">
    <source>
        <dbReference type="ARBA" id="ARBA00022598"/>
    </source>
</evidence>
<keyword evidence="6 9" id="KW-0547">Nucleotide-binding</keyword>
<dbReference type="SUPFAM" id="SSF117018">
    <property type="entry name" value="ATP-dependent DNA ligase DNA-binding domain"/>
    <property type="match status" value="1"/>
</dbReference>
<evidence type="ECO:0000256" key="7">
    <source>
        <dbReference type="ARBA" id="ARBA00022840"/>
    </source>
</evidence>
<feature type="region of interest" description="Disordered" evidence="11">
    <location>
        <begin position="224"/>
        <end position="346"/>
    </location>
</feature>
<feature type="compositionally biased region" description="Basic and acidic residues" evidence="11">
    <location>
        <begin position="980"/>
        <end position="989"/>
    </location>
</feature>
<dbReference type="Pfam" id="PF16759">
    <property type="entry name" value="LIG3_BRCT"/>
    <property type="match status" value="1"/>
</dbReference>
<dbReference type="Pfam" id="PF16589">
    <property type="entry name" value="BRCT_2"/>
    <property type="match status" value="1"/>
</dbReference>
<evidence type="ECO:0000256" key="1">
    <source>
        <dbReference type="ARBA" id="ARBA00001946"/>
    </source>
</evidence>
<feature type="region of interest" description="Disordered" evidence="11">
    <location>
        <begin position="1098"/>
        <end position="1128"/>
    </location>
</feature>
<dbReference type="Gene3D" id="3.40.50.10190">
    <property type="entry name" value="BRCT domain"/>
    <property type="match status" value="2"/>
</dbReference>
<proteinExistence type="inferred from homology"/>
<dbReference type="SUPFAM" id="SSF52949">
    <property type="entry name" value="Macro domain-like"/>
    <property type="match status" value="1"/>
</dbReference>
<evidence type="ECO:0000256" key="8">
    <source>
        <dbReference type="ARBA" id="ARBA00034003"/>
    </source>
</evidence>
<feature type="domain" description="ATP-dependent DNA ligase family profile" evidence="12">
    <location>
        <begin position="469"/>
        <end position="606"/>
    </location>
</feature>
<dbReference type="PROSITE" id="PS00697">
    <property type="entry name" value="DNA_LIGASE_A1"/>
    <property type="match status" value="1"/>
</dbReference>
<dbReference type="InterPro" id="IPR012340">
    <property type="entry name" value="NA-bd_OB-fold"/>
</dbReference>
<feature type="compositionally biased region" description="Acidic residues" evidence="11">
    <location>
        <begin position="757"/>
        <end position="793"/>
    </location>
</feature>
<dbReference type="PROSITE" id="PS50160">
    <property type="entry name" value="DNA_LIGASE_A3"/>
    <property type="match status" value="1"/>
</dbReference>
<dbReference type="EC" id="6.5.1.1" evidence="9"/>
<dbReference type="Gene3D" id="3.40.220.10">
    <property type="entry name" value="Leucine Aminopeptidase, subunit E, domain 1"/>
    <property type="match status" value="1"/>
</dbReference>
<feature type="domain" description="BRCT" evidence="13">
    <location>
        <begin position="1138"/>
        <end position="1227"/>
    </location>
</feature>
<dbReference type="Gene3D" id="3.30.470.30">
    <property type="entry name" value="DNA ligase/mRNA capping enzyme"/>
    <property type="match status" value="1"/>
</dbReference>
<comment type="subcellular location">
    <subcellularLocation>
        <location evidence="2">Nucleus</location>
    </subcellularLocation>
</comment>
<dbReference type="InterPro" id="IPR043472">
    <property type="entry name" value="Macro_dom-like"/>
</dbReference>
<dbReference type="InterPro" id="IPR012308">
    <property type="entry name" value="DNA_ligase_ATP-dep_N"/>
</dbReference>
<dbReference type="PROSITE" id="PS00333">
    <property type="entry name" value="DNA_LIGASE_A2"/>
    <property type="match status" value="1"/>
</dbReference>
<feature type="region of interest" description="Disordered" evidence="11">
    <location>
        <begin position="980"/>
        <end position="1003"/>
    </location>
</feature>
<feature type="domain" description="BRCT" evidence="13">
    <location>
        <begin position="1002"/>
        <end position="1094"/>
    </location>
</feature>
<evidence type="ECO:0000313" key="14">
    <source>
        <dbReference type="EMBL" id="KAL0481852.1"/>
    </source>
</evidence>
<evidence type="ECO:0000259" key="13">
    <source>
        <dbReference type="PROSITE" id="PS50172"/>
    </source>
</evidence>
<dbReference type="Gene3D" id="1.10.3260.10">
    <property type="entry name" value="DNA ligase, ATP-dependent, N-terminal domain"/>
    <property type="match status" value="1"/>
</dbReference>
<keyword evidence="9" id="KW-0234">DNA repair</keyword>
<keyword evidence="4 9" id="KW-0436">Ligase</keyword>
<dbReference type="EMBL" id="JAOPGA020000797">
    <property type="protein sequence ID" value="KAL0481852.1"/>
    <property type="molecule type" value="Genomic_DNA"/>
</dbReference>
<dbReference type="SMART" id="SM00292">
    <property type="entry name" value="BRCT"/>
    <property type="match status" value="2"/>
</dbReference>
<evidence type="ECO:0000259" key="12">
    <source>
        <dbReference type="PROSITE" id="PS50160"/>
    </source>
</evidence>
<dbReference type="InterPro" id="IPR036420">
    <property type="entry name" value="BRCT_dom_sf"/>
</dbReference>
<dbReference type="Gene3D" id="3.30.1490.70">
    <property type="match status" value="1"/>
</dbReference>
<keyword evidence="9" id="KW-0227">DNA damage</keyword>
<keyword evidence="5" id="KW-0235">DNA replication</keyword>
<dbReference type="GO" id="GO:0071897">
    <property type="term" value="P:DNA biosynthetic process"/>
    <property type="evidence" value="ECO:0007669"/>
    <property type="project" value="InterPro"/>
</dbReference>
<sequence length="1228" mass="140281">MSGKKQADGSGSFYKFVELCKEIEGESSHKGKTQITKNFLDGFNGNVYLVFKLILPKGDNRVFRVKDKNIVKIFSAILCCDLDEMMDHLDKGDVSETIKYYLKKTDSTAKRSYITLKQVDDFLDKLTTITKREHQEEAFEKFCLDKKFTGDEIKFLIRRICGDLKIYAGEKILLEALHPDAYKAWTLSHDIKSVVDRCTGDATQSQTLNSSLVDFDLDALINSDEDMEEDDKQKDKKEKKDKNSKEKKANKQNKDSSDEEKETKKKTNKQDKDSDEEKEIKKKPAKASSSKNKDSESDDETDIDVDLGELDKPISLAEADSDDDSSKKKGNLLNPSSTSHIVSEKKKDKKIKLQIKMKLGVAVKPMLARPSKSFDDAIKRCPNGFYTELKYDGERIQIHFDRKSDKPLQCYSRNLKPVMEYKVKDVQEFIKKSIKPHINKVILDGEILLIDNTTSKPLPFGTLGKHKKNQQTNASICIFLFDILYYEGKSLLEVPLYKRRKLLTKSIKVIPHRILLGEAFVCNGSKGDRETLLANKMRAVIEQGEEGLVLKDLNSIYEPNARHWLKIKKDYLKGMADSADLLVLGAYFGTGSKSGLLSVYLMGVHDKSTNTYKTVCKCGNGHNDEAIERLDTQLRKKMKKISRDYDSLPDWLNVERSIVPDFIIRDPKNTVVWEVSGAEFTKTDHHTSEYSIRFPRVTKIRDDKEVEDATDLDHLKYLVKQSKKKASVAFQDNVTLNPGVTQKNNLSNKGKKRKKDEDEDDEDEKQQSNSDDDDDDGFIVPDDQIEEEEEEEEKNDKKKKNDGDHDIDEEITPIHSTPGKLSYVYGDLSKTTNHDGHRILAHVVDNSGSWSNFGAMKTLTDMYDKKPKSLYTDSGELKLGKIQTCKLSKKAPFVLLCNMIAQEYKHKGEPRVMSHKHFDECARAIARLIKSESRELEQDISLHFSRIHRGTLKLKWDQVHDSLQRYLVDKGINVTVYTKDRDDENRIKDSNQPTNNPQQQQSDGQLFKKVYAVISGYSQQETESIQDHLLKNGGHVSDEWKIVGADRSTVLVCESKTSTYDHVNQLTDTVIVKSAWVDDCLKQDKILPYDSYLYNEGSNNVTSDEEEEQVEEPKKKKQKKQDSDEESEKKALLSGTSMLMDFFDSCVVYLYGDVDEKRQVVRYLIAHGADVISEFDDENITHVVTDKKKWDDGLKELKKKGAKVVNSSWVWQSVNSGSIAKESLFFLK</sequence>
<comment type="cofactor">
    <cofactor evidence="1">
        <name>Mg(2+)</name>
        <dbReference type="ChEBI" id="CHEBI:18420"/>
    </cofactor>
</comment>
<gene>
    <name evidence="14" type="ORF">AKO1_011325</name>
</gene>
<dbReference type="SUPFAM" id="SSF56091">
    <property type="entry name" value="DNA ligase/mRNA capping enzyme, catalytic domain"/>
    <property type="match status" value="1"/>
</dbReference>
<evidence type="ECO:0000256" key="11">
    <source>
        <dbReference type="SAM" id="MobiDB-lite"/>
    </source>
</evidence>
<evidence type="ECO:0000256" key="5">
    <source>
        <dbReference type="ARBA" id="ARBA00022705"/>
    </source>
</evidence>
<dbReference type="Proteomes" id="UP001431209">
    <property type="component" value="Unassembled WGS sequence"/>
</dbReference>
<dbReference type="Pfam" id="PF01068">
    <property type="entry name" value="DNA_ligase_A_M"/>
    <property type="match status" value="1"/>
</dbReference>
<feature type="region of interest" description="Disordered" evidence="11">
    <location>
        <begin position="737"/>
        <end position="819"/>
    </location>
</feature>
<feature type="compositionally biased region" description="Basic and acidic residues" evidence="11">
    <location>
        <begin position="231"/>
        <end position="272"/>
    </location>
</feature>
<dbReference type="InterPro" id="IPR001357">
    <property type="entry name" value="BRCT_dom"/>
</dbReference>
<dbReference type="GO" id="GO:0005524">
    <property type="term" value="F:ATP binding"/>
    <property type="evidence" value="ECO:0007669"/>
    <property type="project" value="UniProtKB-KW"/>
</dbReference>
<dbReference type="Pfam" id="PF04679">
    <property type="entry name" value="DNA_ligase_A_C"/>
    <property type="match status" value="1"/>
</dbReference>
<dbReference type="GO" id="GO:0006310">
    <property type="term" value="P:DNA recombination"/>
    <property type="evidence" value="ECO:0007669"/>
    <property type="project" value="UniProtKB-KW"/>
</dbReference>
<evidence type="ECO:0000256" key="2">
    <source>
        <dbReference type="ARBA" id="ARBA00004123"/>
    </source>
</evidence>
<dbReference type="GO" id="GO:0006302">
    <property type="term" value="P:double-strand break repair"/>
    <property type="evidence" value="ECO:0007669"/>
    <property type="project" value="TreeGrafter"/>
</dbReference>
<dbReference type="GO" id="GO:0003910">
    <property type="term" value="F:DNA ligase (ATP) activity"/>
    <property type="evidence" value="ECO:0007669"/>
    <property type="project" value="UniProtKB-EC"/>
</dbReference>
<comment type="catalytic activity">
    <reaction evidence="8 9">
        <text>ATP + (deoxyribonucleotide)n-3'-hydroxyl + 5'-phospho-(deoxyribonucleotide)m = (deoxyribonucleotide)n+m + AMP + diphosphate.</text>
        <dbReference type="EC" id="6.5.1.1"/>
    </reaction>
</comment>
<feature type="compositionally biased region" description="Basic and acidic residues" evidence="11">
    <location>
        <begin position="794"/>
        <end position="804"/>
    </location>
</feature>
<dbReference type="GO" id="GO:0006273">
    <property type="term" value="P:lagging strand elongation"/>
    <property type="evidence" value="ECO:0007669"/>
    <property type="project" value="TreeGrafter"/>
</dbReference>
<evidence type="ECO:0000313" key="15">
    <source>
        <dbReference type="Proteomes" id="UP001431209"/>
    </source>
</evidence>
<evidence type="ECO:0000256" key="3">
    <source>
        <dbReference type="ARBA" id="ARBA00007572"/>
    </source>
</evidence>
<dbReference type="InterPro" id="IPR050191">
    <property type="entry name" value="ATP-dep_DNA_ligase"/>
</dbReference>
<dbReference type="InterPro" id="IPR036599">
    <property type="entry name" value="DNA_ligase_N_sf"/>
</dbReference>
<feature type="compositionally biased region" description="Low complexity" evidence="11">
    <location>
        <begin position="991"/>
        <end position="1001"/>
    </location>
</feature>
<keyword evidence="7 9" id="KW-0067">ATP-binding</keyword>
<comment type="caution">
    <text evidence="14">The sequence shown here is derived from an EMBL/GenBank/DDBJ whole genome shotgun (WGS) entry which is preliminary data.</text>
</comment>
<comment type="similarity">
    <text evidence="3 10">Belongs to the ATP-dependent DNA ligase family.</text>
</comment>